<dbReference type="Proteomes" id="UP001283341">
    <property type="component" value="Unassembled WGS sequence"/>
</dbReference>
<dbReference type="AlphaFoldDB" id="A0AAE0M3N4"/>
<evidence type="ECO:0000256" key="6">
    <source>
        <dbReference type="ARBA" id="ARBA00036832"/>
    </source>
</evidence>
<proteinExistence type="inferred from homology"/>
<feature type="domain" description="Amidohydrolase-related" evidence="9">
    <location>
        <begin position="27"/>
        <end position="373"/>
    </location>
</feature>
<reference evidence="10" key="2">
    <citation type="submission" date="2023-06" db="EMBL/GenBank/DDBJ databases">
        <authorList>
            <consortium name="Lawrence Berkeley National Laboratory"/>
            <person name="Haridas S."/>
            <person name="Hensen N."/>
            <person name="Bonometti L."/>
            <person name="Westerberg I."/>
            <person name="Brannstrom I.O."/>
            <person name="Guillou S."/>
            <person name="Cros-Aarteil S."/>
            <person name="Calhoun S."/>
            <person name="Kuo A."/>
            <person name="Mondo S."/>
            <person name="Pangilinan J."/>
            <person name="Riley R."/>
            <person name="Labutti K."/>
            <person name="Andreopoulos B."/>
            <person name="Lipzen A."/>
            <person name="Chen C."/>
            <person name="Yanf M."/>
            <person name="Daum C."/>
            <person name="Ng V."/>
            <person name="Clum A."/>
            <person name="Steindorff A."/>
            <person name="Ohm R."/>
            <person name="Martin F."/>
            <person name="Silar P."/>
            <person name="Natvig D."/>
            <person name="Lalanne C."/>
            <person name="Gautier V."/>
            <person name="Ament-Velasquez S.L."/>
            <person name="Kruys A."/>
            <person name="Hutchinson M.I."/>
            <person name="Powell A.J."/>
            <person name="Barry K."/>
            <person name="Miller A.N."/>
            <person name="Grigoriev I.V."/>
            <person name="Debuchy R."/>
            <person name="Gladieux P."/>
            <person name="Thoren M.H."/>
            <person name="Johannesson H."/>
        </authorList>
    </citation>
    <scope>NUCLEOTIDE SEQUENCE</scope>
    <source>
        <strain evidence="10">CBS 118394</strain>
    </source>
</reference>
<dbReference type="SUPFAM" id="SSF51556">
    <property type="entry name" value="Metallo-dependent hydrolases"/>
    <property type="match status" value="1"/>
</dbReference>
<evidence type="ECO:0000256" key="7">
    <source>
        <dbReference type="ARBA" id="ARBA00038889"/>
    </source>
</evidence>
<keyword evidence="4" id="KW-0862">Zinc</keyword>
<dbReference type="GO" id="GO:0016787">
    <property type="term" value="F:hydrolase activity"/>
    <property type="evidence" value="ECO:0007669"/>
    <property type="project" value="InterPro"/>
</dbReference>
<comment type="similarity">
    <text evidence="1">Belongs to the metallo-dependent hydrolases superfamily. ACMSD family.</text>
</comment>
<protein>
    <recommendedName>
        <fullName evidence="7">6-methylsalicylate decarboxylase</fullName>
        <ecNumber evidence="7">4.1.1.52</ecNumber>
    </recommendedName>
</protein>
<evidence type="ECO:0000313" key="10">
    <source>
        <dbReference type="EMBL" id="KAK3316744.1"/>
    </source>
</evidence>
<dbReference type="GO" id="GO:0005829">
    <property type="term" value="C:cytosol"/>
    <property type="evidence" value="ECO:0007669"/>
    <property type="project" value="TreeGrafter"/>
</dbReference>
<evidence type="ECO:0000259" key="9">
    <source>
        <dbReference type="Pfam" id="PF04909"/>
    </source>
</evidence>
<accession>A0AAE0M3N4</accession>
<comment type="catalytic activity">
    <reaction evidence="6">
        <text>6-methylsalicylate + H(+) = 3-methylphenol + CO2</text>
        <dbReference type="Rhea" id="RHEA:23112"/>
        <dbReference type="ChEBI" id="CHEBI:15378"/>
        <dbReference type="ChEBI" id="CHEBI:16526"/>
        <dbReference type="ChEBI" id="CHEBI:17231"/>
        <dbReference type="ChEBI" id="CHEBI:36658"/>
        <dbReference type="EC" id="4.1.1.52"/>
    </reaction>
    <physiologicalReaction direction="left-to-right" evidence="6">
        <dbReference type="Rhea" id="RHEA:23113"/>
    </physiologicalReaction>
</comment>
<dbReference type="GO" id="GO:0019748">
    <property type="term" value="P:secondary metabolic process"/>
    <property type="evidence" value="ECO:0007669"/>
    <property type="project" value="TreeGrafter"/>
</dbReference>
<keyword evidence="11" id="KW-1185">Reference proteome</keyword>
<dbReference type="InterPro" id="IPR032465">
    <property type="entry name" value="ACMSD"/>
</dbReference>
<gene>
    <name evidence="10" type="ORF">B0H66DRAFT_519872</name>
</gene>
<evidence type="ECO:0000256" key="3">
    <source>
        <dbReference type="ARBA" id="ARBA00022793"/>
    </source>
</evidence>
<dbReference type="EC" id="4.1.1.52" evidence="7"/>
<dbReference type="EMBL" id="JAUEDM010000005">
    <property type="protein sequence ID" value="KAK3316744.1"/>
    <property type="molecule type" value="Genomic_DNA"/>
</dbReference>
<dbReference type="GO" id="GO:0047596">
    <property type="term" value="F:6-methylsalicylate decarboxylase activity"/>
    <property type="evidence" value="ECO:0007669"/>
    <property type="project" value="UniProtKB-EC"/>
</dbReference>
<dbReference type="GO" id="GO:0046872">
    <property type="term" value="F:metal ion binding"/>
    <property type="evidence" value="ECO:0007669"/>
    <property type="project" value="UniProtKB-KW"/>
</dbReference>
<dbReference type="PANTHER" id="PTHR21240">
    <property type="entry name" value="2-AMINO-3-CARBOXYLMUCONATE-6-SEMIALDEHYDE DECARBOXYLASE"/>
    <property type="match status" value="1"/>
</dbReference>
<comment type="caution">
    <text evidence="10">The sequence shown here is derived from an EMBL/GenBank/DDBJ whole genome shotgun (WGS) entry which is preliminary data.</text>
</comment>
<dbReference type="Pfam" id="PF04909">
    <property type="entry name" value="Amidohydro_2"/>
    <property type="match status" value="1"/>
</dbReference>
<keyword evidence="5 8" id="KW-0456">Lyase</keyword>
<evidence type="ECO:0000256" key="5">
    <source>
        <dbReference type="ARBA" id="ARBA00023239"/>
    </source>
</evidence>
<evidence type="ECO:0000256" key="1">
    <source>
        <dbReference type="ARBA" id="ARBA00005871"/>
    </source>
</evidence>
<dbReference type="InterPro" id="IPR006680">
    <property type="entry name" value="Amidohydro-rel"/>
</dbReference>
<evidence type="ECO:0000256" key="2">
    <source>
        <dbReference type="ARBA" id="ARBA00022723"/>
    </source>
</evidence>
<evidence type="ECO:0000256" key="4">
    <source>
        <dbReference type="ARBA" id="ARBA00022833"/>
    </source>
</evidence>
<evidence type="ECO:0000256" key="8">
    <source>
        <dbReference type="RuleBase" id="RU366045"/>
    </source>
</evidence>
<dbReference type="PANTHER" id="PTHR21240:SF29">
    <property type="entry name" value="AMIDOHYDROLASE-RELATED DOMAIN-CONTAINING PROTEIN"/>
    <property type="match status" value="1"/>
</dbReference>
<reference evidence="10" key="1">
    <citation type="journal article" date="2023" name="Mol. Phylogenet. Evol.">
        <title>Genome-scale phylogeny and comparative genomics of the fungal order Sordariales.</title>
        <authorList>
            <person name="Hensen N."/>
            <person name="Bonometti L."/>
            <person name="Westerberg I."/>
            <person name="Brannstrom I.O."/>
            <person name="Guillou S."/>
            <person name="Cros-Aarteil S."/>
            <person name="Calhoun S."/>
            <person name="Haridas S."/>
            <person name="Kuo A."/>
            <person name="Mondo S."/>
            <person name="Pangilinan J."/>
            <person name="Riley R."/>
            <person name="LaButti K."/>
            <person name="Andreopoulos B."/>
            <person name="Lipzen A."/>
            <person name="Chen C."/>
            <person name="Yan M."/>
            <person name="Daum C."/>
            <person name="Ng V."/>
            <person name="Clum A."/>
            <person name="Steindorff A."/>
            <person name="Ohm R.A."/>
            <person name="Martin F."/>
            <person name="Silar P."/>
            <person name="Natvig D.O."/>
            <person name="Lalanne C."/>
            <person name="Gautier V."/>
            <person name="Ament-Velasquez S.L."/>
            <person name="Kruys A."/>
            <person name="Hutchinson M.I."/>
            <person name="Powell A.J."/>
            <person name="Barry K."/>
            <person name="Miller A.N."/>
            <person name="Grigoriev I.V."/>
            <person name="Debuchy R."/>
            <person name="Gladieux P."/>
            <person name="Hiltunen Thoren M."/>
            <person name="Johannesson H."/>
        </authorList>
    </citation>
    <scope>NUCLEOTIDE SEQUENCE</scope>
    <source>
        <strain evidence="10">CBS 118394</strain>
    </source>
</reference>
<dbReference type="InterPro" id="IPR032466">
    <property type="entry name" value="Metal_Hydrolase"/>
</dbReference>
<name>A0AAE0M3N4_9PEZI</name>
<keyword evidence="3 8" id="KW-0210">Decarboxylase</keyword>
<keyword evidence="2" id="KW-0479">Metal-binding</keyword>
<sequence length="379" mass="42057">MKYFITSVCWLAHACNSAQHESPKTKIDVHTHFLPDFYAQALRDAGHLPGPDGMPGIPTWNPSSHLVFMASNNIAKAYLSISSPGVYLSVPSRAATRNATALARRVNTYASHLKSLYPAQFGFFAALPLPDIAASLREIDHCFTNLDPPPDGVVLLSNFYGLYLGDPALDPVYAALNKLNVTIFEHPTSPCTAYNHFKYSNIDAAEDAMISPHEWQAMNIPVANRQPKAPILEFPFDTARTFTDLFYSEVPKRFPGIRWIMPHGGGGLVPTMDRVVGFSPPEINLTESVMKSTLAKNFYFDLAGPWPVTFAVPSLLRWVGYEKLLWGSDTPWTPWALATNVSARFDVEIDEVFNESVSKARAVRYGNAARLFGYDDLSH</sequence>
<evidence type="ECO:0000313" key="11">
    <source>
        <dbReference type="Proteomes" id="UP001283341"/>
    </source>
</evidence>
<organism evidence="10 11">
    <name type="scientific">Apodospora peruviana</name>
    <dbReference type="NCBI Taxonomy" id="516989"/>
    <lineage>
        <taxon>Eukaryota</taxon>
        <taxon>Fungi</taxon>
        <taxon>Dikarya</taxon>
        <taxon>Ascomycota</taxon>
        <taxon>Pezizomycotina</taxon>
        <taxon>Sordariomycetes</taxon>
        <taxon>Sordariomycetidae</taxon>
        <taxon>Sordariales</taxon>
        <taxon>Lasiosphaeriaceae</taxon>
        <taxon>Apodospora</taxon>
    </lineage>
</organism>
<dbReference type="Gene3D" id="3.20.20.140">
    <property type="entry name" value="Metal-dependent hydrolases"/>
    <property type="match status" value="1"/>
</dbReference>